<dbReference type="SUPFAM" id="SSF51294">
    <property type="entry name" value="Hedgehog/intein (Hint) domain"/>
    <property type="match status" value="1"/>
</dbReference>
<sequence length="636" mass="67416">MTVTIVDPDTTELRHLASVDVKFSGLHIGGGIYFSANHYPSPGGSSKAVPQRSLTGESEEHRTTEYDYTLPADSAQWDSYRDDLNGDGSPDAIKAGYDMALHVGDRLSSGEFYDGAAVPMLIANDPVDLTGTVHITGYPGSATSLDGQEGTLHETSGAIDGYTAQDVAGDAGGYFSIDGAQVLTGMSGGGTYLEYDADGDGTTETYAIGTVTRAGSIDYPDPIPDEYFADVTAFSPHYADLAASIQGLTGADARTADDFARNVLLSGQTAGSTATTVQGQFFHEDIYGGVNADTLLGAGGDDLLSGAGGNDLLEGGDGRDTLIGGAGSDTLTGGLEADFFRIDATGSEEDVITDFDETMDDLDLSLYFDNLQEAMDAAVASGADTVIDLSRGSLPAAAGAGTVRVLNFAPGQISGSNVMVACFTTGTLVRTKRGPVRIETLRRGDLVWTRDNGFQRLKRRAVRHLSPDDLRKDPHLCPIRIKAGALALGVPARDLTVSPQHRILICGPIVRRMLGEDEALVPARKLCVLPGVRQLTPDVGVRYVHLVFARHEIVEAEGCHSESFFPGDASLAALPQGRADEYLALFASLIPARPMLREGHATRLVLRHRRNRKPLQGDHLAWLPKTKPGRIAAPRP</sequence>
<dbReference type="InterPro" id="IPR028992">
    <property type="entry name" value="Hedgehog/Intein_dom"/>
</dbReference>
<protein>
    <submittedName>
        <fullName evidence="3">Hint domain-containing protein</fullName>
    </submittedName>
</protein>
<reference evidence="3 4" key="1">
    <citation type="submission" date="2023-05" db="EMBL/GenBank/DDBJ databases">
        <title>YMD87, complete Genome.</title>
        <authorList>
            <person name="Zhang J."/>
            <person name="Xu X."/>
        </authorList>
    </citation>
    <scope>NUCLEOTIDE SEQUENCE [LARGE SCALE GENOMIC DNA]</scope>
    <source>
        <strain evidence="3 4">YMD87</strain>
    </source>
</reference>
<dbReference type="Pfam" id="PF13403">
    <property type="entry name" value="Hint_2"/>
    <property type="match status" value="1"/>
</dbReference>
<evidence type="ECO:0000256" key="1">
    <source>
        <dbReference type="SAM" id="MobiDB-lite"/>
    </source>
</evidence>
<feature type="domain" description="Hedgehog/Intein (Hint)" evidence="2">
    <location>
        <begin position="422"/>
        <end position="568"/>
    </location>
</feature>
<evidence type="ECO:0000313" key="3">
    <source>
        <dbReference type="EMBL" id="WGW02425.1"/>
    </source>
</evidence>
<dbReference type="Pfam" id="PF00353">
    <property type="entry name" value="HemolysinCabind"/>
    <property type="match status" value="1"/>
</dbReference>
<proteinExistence type="predicted"/>
<dbReference type="InterPro" id="IPR018511">
    <property type="entry name" value="Hemolysin-typ_Ca-bd_CS"/>
</dbReference>
<evidence type="ECO:0000259" key="2">
    <source>
        <dbReference type="Pfam" id="PF13403"/>
    </source>
</evidence>
<dbReference type="PROSITE" id="PS50817">
    <property type="entry name" value="INTEIN_N_TER"/>
    <property type="match status" value="1"/>
</dbReference>
<organism evidence="3 4">
    <name type="scientific">Tropicibacter oceani</name>
    <dbReference type="NCBI Taxonomy" id="3058420"/>
    <lineage>
        <taxon>Bacteria</taxon>
        <taxon>Pseudomonadati</taxon>
        <taxon>Pseudomonadota</taxon>
        <taxon>Alphaproteobacteria</taxon>
        <taxon>Rhodobacterales</taxon>
        <taxon>Roseobacteraceae</taxon>
        <taxon>Tropicibacter</taxon>
    </lineage>
</organism>
<dbReference type="Gene3D" id="2.170.16.10">
    <property type="entry name" value="Hedgehog/Intein (Hint) domain"/>
    <property type="match status" value="1"/>
</dbReference>
<dbReference type="PROSITE" id="PS00330">
    <property type="entry name" value="HEMOLYSIN_CALCIUM"/>
    <property type="match status" value="2"/>
</dbReference>
<dbReference type="RefSeq" id="WP_282299059.1">
    <property type="nucleotide sequence ID" value="NZ_CP124616.1"/>
</dbReference>
<dbReference type="InterPro" id="IPR006141">
    <property type="entry name" value="Intein_N"/>
</dbReference>
<name>A0ABY8QD65_9RHOB</name>
<feature type="region of interest" description="Disordered" evidence="1">
    <location>
        <begin position="44"/>
        <end position="64"/>
    </location>
</feature>
<dbReference type="EMBL" id="CP124616">
    <property type="protein sequence ID" value="WGW02425.1"/>
    <property type="molecule type" value="Genomic_DNA"/>
</dbReference>
<gene>
    <name evidence="3" type="ORF">QF118_10740</name>
</gene>
<evidence type="ECO:0000313" key="4">
    <source>
        <dbReference type="Proteomes" id="UP001241605"/>
    </source>
</evidence>
<dbReference type="Proteomes" id="UP001241605">
    <property type="component" value="Chromosome"/>
</dbReference>
<dbReference type="Gene3D" id="2.150.10.10">
    <property type="entry name" value="Serralysin-like metalloprotease, C-terminal"/>
    <property type="match status" value="1"/>
</dbReference>
<keyword evidence="4" id="KW-1185">Reference proteome</keyword>
<dbReference type="InterPro" id="IPR011049">
    <property type="entry name" value="Serralysin-like_metalloprot_C"/>
</dbReference>
<dbReference type="InterPro" id="IPR036844">
    <property type="entry name" value="Hint_dom_sf"/>
</dbReference>
<dbReference type="SUPFAM" id="SSF51120">
    <property type="entry name" value="beta-Roll"/>
    <property type="match status" value="1"/>
</dbReference>
<dbReference type="PRINTS" id="PR00313">
    <property type="entry name" value="CABNDNGRPT"/>
</dbReference>
<accession>A0ABY8QD65</accession>
<dbReference type="InterPro" id="IPR001343">
    <property type="entry name" value="Hemolysn_Ca-bd"/>
</dbReference>